<dbReference type="Proteomes" id="UP000319143">
    <property type="component" value="Unassembled WGS sequence"/>
</dbReference>
<dbReference type="InterPro" id="IPR027417">
    <property type="entry name" value="P-loop_NTPase"/>
</dbReference>
<comment type="caution">
    <text evidence="1">The sequence shown here is derived from an EMBL/GenBank/DDBJ whole genome shotgun (WGS) entry which is preliminary data.</text>
</comment>
<evidence type="ECO:0008006" key="3">
    <source>
        <dbReference type="Google" id="ProtNLM"/>
    </source>
</evidence>
<gene>
    <name evidence="1" type="ORF">Poly41_01790</name>
</gene>
<name>A0A5C6E399_9BACT</name>
<reference evidence="1 2" key="1">
    <citation type="submission" date="2019-02" db="EMBL/GenBank/DDBJ databases">
        <title>Deep-cultivation of Planctomycetes and their phenomic and genomic characterization uncovers novel biology.</title>
        <authorList>
            <person name="Wiegand S."/>
            <person name="Jogler M."/>
            <person name="Boedeker C."/>
            <person name="Pinto D."/>
            <person name="Vollmers J."/>
            <person name="Rivas-Marin E."/>
            <person name="Kohn T."/>
            <person name="Peeters S.H."/>
            <person name="Heuer A."/>
            <person name="Rast P."/>
            <person name="Oberbeckmann S."/>
            <person name="Bunk B."/>
            <person name="Jeske O."/>
            <person name="Meyerdierks A."/>
            <person name="Storesund J.E."/>
            <person name="Kallscheuer N."/>
            <person name="Luecker S."/>
            <person name="Lage O.M."/>
            <person name="Pohl T."/>
            <person name="Merkel B.J."/>
            <person name="Hornburger P."/>
            <person name="Mueller R.-W."/>
            <person name="Bruemmer F."/>
            <person name="Labrenz M."/>
            <person name="Spormann A.M."/>
            <person name="Op Den Camp H."/>
            <person name="Overmann J."/>
            <person name="Amann R."/>
            <person name="Jetten M.S.M."/>
            <person name="Mascher T."/>
            <person name="Medema M.H."/>
            <person name="Devos D.P."/>
            <person name="Kaster A.-K."/>
            <person name="Ovreas L."/>
            <person name="Rohde M."/>
            <person name="Galperin M.Y."/>
            <person name="Jogler C."/>
        </authorList>
    </citation>
    <scope>NUCLEOTIDE SEQUENCE [LARGE SCALE GENOMIC DNA]</scope>
    <source>
        <strain evidence="1 2">Poly41</strain>
    </source>
</reference>
<keyword evidence="2" id="KW-1185">Reference proteome</keyword>
<accession>A0A5C6E399</accession>
<dbReference type="AlphaFoldDB" id="A0A5C6E399"/>
<dbReference type="Gene3D" id="3.40.50.300">
    <property type="entry name" value="P-loop containing nucleotide triphosphate hydrolases"/>
    <property type="match status" value="1"/>
</dbReference>
<dbReference type="RefSeq" id="WP_197230978.1">
    <property type="nucleotide sequence ID" value="NZ_SJPV01000001.1"/>
</dbReference>
<proteinExistence type="predicted"/>
<dbReference type="SUPFAM" id="SSF52540">
    <property type="entry name" value="P-loop containing nucleoside triphosphate hydrolases"/>
    <property type="match status" value="1"/>
</dbReference>
<sequence length="525" mass="58233">MSDPVFPTNGPMLARAALMDKVWGALSKTTPSNLSVIGPRWIGKTVLLKAVADRAVADGESPYSLVMYWHLGHVCPTTDAEFISGLCGQLHQVMQDAPKDYSDYQTYLKEESYSHFKEITDLLDEGDEPVLMLWDGLDKPLGQDNLSVHLWDQMRSIIDGKMHKIVTATRAPLDLLIRNEEASTSEFWNIFDEEYVKPFDEHDIETLLEIARLELSSGGRTEASNWTGGHPKLLLELLNRLASGGFSSPISNENVVEVARSGVQDARRSLRSIWSECPQEAQEAYQTLIQNGETAVQVLGTNNVNALEARGFANVNRNKAKPTCHLLKEHLSSTSGDSGSLVRLFNDPDDFRSNIGDVLRIRLEQIPVFDNDLLRWVGQSILGIPDHPGDCLTNLTDIRDRALDLVMKHEFGDSREVPAELVEYWKDKNQHQNKVVGTLCGQASLAVPNERAIQVGLLQLLTGGAQGLENKADSVSKDTYEMISAIHGLRNRKQHADGQPICESVAVATIMMCLALLERLAEELS</sequence>
<organism evidence="1 2">
    <name type="scientific">Novipirellula artificiosorum</name>
    <dbReference type="NCBI Taxonomy" id="2528016"/>
    <lineage>
        <taxon>Bacteria</taxon>
        <taxon>Pseudomonadati</taxon>
        <taxon>Planctomycetota</taxon>
        <taxon>Planctomycetia</taxon>
        <taxon>Pirellulales</taxon>
        <taxon>Pirellulaceae</taxon>
        <taxon>Novipirellula</taxon>
    </lineage>
</organism>
<evidence type="ECO:0000313" key="2">
    <source>
        <dbReference type="Proteomes" id="UP000319143"/>
    </source>
</evidence>
<protein>
    <recommendedName>
        <fullName evidence="3">NACHT domain protein</fullName>
    </recommendedName>
</protein>
<dbReference type="EMBL" id="SJPV01000001">
    <property type="protein sequence ID" value="TWU41886.1"/>
    <property type="molecule type" value="Genomic_DNA"/>
</dbReference>
<evidence type="ECO:0000313" key="1">
    <source>
        <dbReference type="EMBL" id="TWU41886.1"/>
    </source>
</evidence>
<dbReference type="Pfam" id="PF14516">
    <property type="entry name" value="AAA_35"/>
    <property type="match status" value="1"/>
</dbReference>